<keyword evidence="3" id="KW-0862">Zinc</keyword>
<reference evidence="8 9" key="1">
    <citation type="submission" date="2016-02" db="EMBL/GenBank/DDBJ databases">
        <title>Complete genome sequence and transcriptome regulation of the pentose utilising yeast Sugiyamaella lignohabitans.</title>
        <authorList>
            <person name="Bellasio M."/>
            <person name="Peymann A."/>
            <person name="Valli M."/>
            <person name="Sipitzky M."/>
            <person name="Graf A."/>
            <person name="Sauer M."/>
            <person name="Marx H."/>
            <person name="Mattanovich D."/>
        </authorList>
    </citation>
    <scope>NUCLEOTIDE SEQUENCE [LARGE SCALE GENOMIC DNA]</scope>
    <source>
        <strain evidence="8 9">CBS 10342</strain>
    </source>
</reference>
<dbReference type="InterPro" id="IPR022755">
    <property type="entry name" value="Znf_C2H2_jaz"/>
</dbReference>
<dbReference type="GeneID" id="30037868"/>
<dbReference type="SMART" id="SM00451">
    <property type="entry name" value="ZnF_U1"/>
    <property type="match status" value="1"/>
</dbReference>
<dbReference type="Pfam" id="PF00226">
    <property type="entry name" value="DnaJ"/>
    <property type="match status" value="1"/>
</dbReference>
<dbReference type="RefSeq" id="XP_018735018.1">
    <property type="nucleotide sequence ID" value="XM_018882761.1"/>
</dbReference>
<dbReference type="Proteomes" id="UP000189580">
    <property type="component" value="Chromosome a"/>
</dbReference>
<dbReference type="InterPro" id="IPR018253">
    <property type="entry name" value="DnaJ_domain_CS"/>
</dbReference>
<feature type="domain" description="J" evidence="6">
    <location>
        <begin position="21"/>
        <end position="87"/>
    </location>
</feature>
<dbReference type="GO" id="GO:0008270">
    <property type="term" value="F:zinc ion binding"/>
    <property type="evidence" value="ECO:0007669"/>
    <property type="project" value="UniProtKB-KW"/>
</dbReference>
<evidence type="ECO:0000259" key="6">
    <source>
        <dbReference type="PROSITE" id="PS50076"/>
    </source>
</evidence>
<dbReference type="Gene3D" id="1.10.287.110">
    <property type="entry name" value="DnaJ domain"/>
    <property type="match status" value="1"/>
</dbReference>
<dbReference type="SMART" id="SM00355">
    <property type="entry name" value="ZnF_C2H2"/>
    <property type="match status" value="2"/>
</dbReference>
<dbReference type="SUPFAM" id="SSF57667">
    <property type="entry name" value="beta-beta-alpha zinc fingers"/>
    <property type="match status" value="1"/>
</dbReference>
<dbReference type="Pfam" id="PF21884">
    <property type="entry name" value="ZUO1-like_ZHD"/>
    <property type="match status" value="1"/>
</dbReference>
<evidence type="ECO:0000256" key="2">
    <source>
        <dbReference type="ARBA" id="ARBA00022771"/>
    </source>
</evidence>
<feature type="compositionally biased region" description="Polar residues" evidence="5">
    <location>
        <begin position="394"/>
        <end position="403"/>
    </location>
</feature>
<dbReference type="PANTHER" id="PTHR44029">
    <property type="entry name" value="DNAJ HOMOLOG SUBFAMILY C MEMBER 21"/>
    <property type="match status" value="1"/>
</dbReference>
<feature type="compositionally biased region" description="Basic and acidic residues" evidence="5">
    <location>
        <begin position="257"/>
        <end position="269"/>
    </location>
</feature>
<evidence type="ECO:0000259" key="7">
    <source>
        <dbReference type="PROSITE" id="PS50157"/>
    </source>
</evidence>
<evidence type="ECO:0000256" key="3">
    <source>
        <dbReference type="ARBA" id="ARBA00022833"/>
    </source>
</evidence>
<name>A0A167D6H2_9ASCO</name>
<evidence type="ECO:0000256" key="5">
    <source>
        <dbReference type="SAM" id="MobiDB-lite"/>
    </source>
</evidence>
<dbReference type="KEGG" id="slb:AWJ20_797"/>
<evidence type="ECO:0000313" key="9">
    <source>
        <dbReference type="Proteomes" id="UP000189580"/>
    </source>
</evidence>
<feature type="compositionally biased region" description="Basic and acidic residues" evidence="5">
    <location>
        <begin position="423"/>
        <end position="442"/>
    </location>
</feature>
<dbReference type="InterPro" id="IPR054076">
    <property type="entry name" value="ZUO1-like_ZHD"/>
</dbReference>
<dbReference type="AlphaFoldDB" id="A0A167D6H2"/>
<organism evidence="8 9">
    <name type="scientific">Sugiyamaella lignohabitans</name>
    <dbReference type="NCBI Taxonomy" id="796027"/>
    <lineage>
        <taxon>Eukaryota</taxon>
        <taxon>Fungi</taxon>
        <taxon>Dikarya</taxon>
        <taxon>Ascomycota</taxon>
        <taxon>Saccharomycotina</taxon>
        <taxon>Dipodascomycetes</taxon>
        <taxon>Dipodascales</taxon>
        <taxon>Trichomonascaceae</taxon>
        <taxon>Sugiyamaella</taxon>
    </lineage>
</organism>
<dbReference type="PROSITE" id="PS00636">
    <property type="entry name" value="DNAJ_1"/>
    <property type="match status" value="1"/>
</dbReference>
<sequence length="527" mass="59885">MGTSQSSQQNIDQSEQEMEKSLYEILGVEPDATDAELKKAYKKQALLLHPDRNFDRVEEATTKFAKVQAAYDILSDPQERAWYDSHGSEGRPGSNEPEYGGKITKQEELERYLDPALYVNVASQPDDFYSLIDTLFQQLAQEEHEAALDAAGGSENTNDLNLPHFPAFGNAKSNWSVEVKPFYDSWSSFSSIKSFVWENIYRSWDAPDRRSRRAMEIRNKKIQDAARNEFNVTVRNLVKLIKQKDPRVKAHNKKNRNKADDANSKEQAKRDRKRHTAKKQEEYEEQEWEKVGPDDILANINDDSEDDVVDVFECVVCDKIFKNKKQLSAHELSKKHIKNLKDLQREMRREGVELGFDEDNDSLNESENDLEEKIVENTTSVESDSPTPPEVRNGGNSKPNVQSRFAALDLSDNDDGDQDVEPTPEKSRNDEGKDEGKDDRINEGTQGDPTLEDLLAQLEDSRGSSRSSTPKPTSGKPAKGKAKQRRQKKNQIESEFANKCSVCQTVFPSRNKLFEHVKLSGHASAPR</sequence>
<dbReference type="CDD" id="cd06257">
    <property type="entry name" value="DnaJ"/>
    <property type="match status" value="1"/>
</dbReference>
<keyword evidence="9" id="KW-1185">Reference proteome</keyword>
<dbReference type="PRINTS" id="PR00625">
    <property type="entry name" value="JDOMAIN"/>
</dbReference>
<feature type="region of interest" description="Disordered" evidence="5">
    <location>
        <begin position="374"/>
        <end position="499"/>
    </location>
</feature>
<dbReference type="GO" id="GO:0005737">
    <property type="term" value="C:cytoplasm"/>
    <property type="evidence" value="ECO:0007669"/>
    <property type="project" value="TreeGrafter"/>
</dbReference>
<dbReference type="SMART" id="SM00271">
    <property type="entry name" value="DnaJ"/>
    <property type="match status" value="1"/>
</dbReference>
<accession>A0A167D6H2</accession>
<dbReference type="PANTHER" id="PTHR44029:SF1">
    <property type="entry name" value="DNAJ HOMOLOG SUBFAMILY C MEMBER 21"/>
    <property type="match status" value="1"/>
</dbReference>
<dbReference type="PROSITE" id="PS50076">
    <property type="entry name" value="DNAJ_2"/>
    <property type="match status" value="1"/>
</dbReference>
<dbReference type="InterPro" id="IPR001623">
    <property type="entry name" value="DnaJ_domain"/>
</dbReference>
<evidence type="ECO:0000256" key="4">
    <source>
        <dbReference type="PROSITE-ProRule" id="PRU00042"/>
    </source>
</evidence>
<feature type="domain" description="C2H2-type" evidence="7">
    <location>
        <begin position="312"/>
        <end position="336"/>
    </location>
</feature>
<dbReference type="SUPFAM" id="SSF46565">
    <property type="entry name" value="Chaperone J-domain"/>
    <property type="match status" value="1"/>
</dbReference>
<feature type="compositionally biased region" description="Polar residues" evidence="5">
    <location>
        <begin position="376"/>
        <end position="385"/>
    </location>
</feature>
<protein>
    <submittedName>
        <fullName evidence="8">Jjj1p</fullName>
    </submittedName>
</protein>
<dbReference type="GO" id="GO:0003676">
    <property type="term" value="F:nucleic acid binding"/>
    <property type="evidence" value="ECO:0007669"/>
    <property type="project" value="InterPro"/>
</dbReference>
<gene>
    <name evidence="8" type="primary">JJJ1</name>
    <name evidence="8" type="ORF">AWJ20_797</name>
</gene>
<dbReference type="Pfam" id="PF12171">
    <property type="entry name" value="zf-C2H2_jaz"/>
    <property type="match status" value="1"/>
</dbReference>
<keyword evidence="1" id="KW-0479">Metal-binding</keyword>
<dbReference type="PROSITE" id="PS50157">
    <property type="entry name" value="ZINC_FINGER_C2H2_2"/>
    <property type="match status" value="1"/>
</dbReference>
<dbReference type="InterPro" id="IPR003604">
    <property type="entry name" value="Matrin/U1-like-C_Znf_C2H2"/>
</dbReference>
<evidence type="ECO:0000313" key="8">
    <source>
        <dbReference type="EMBL" id="ANB12541.1"/>
    </source>
</evidence>
<dbReference type="InterPro" id="IPR013087">
    <property type="entry name" value="Znf_C2H2_type"/>
</dbReference>
<feature type="compositionally biased region" description="Basic residues" evidence="5">
    <location>
        <begin position="478"/>
        <end position="489"/>
    </location>
</feature>
<feature type="compositionally biased region" description="Acidic residues" evidence="5">
    <location>
        <begin position="411"/>
        <end position="422"/>
    </location>
</feature>
<feature type="region of interest" description="Disordered" evidence="5">
    <location>
        <begin position="243"/>
        <end position="288"/>
    </location>
</feature>
<proteinExistence type="predicted"/>
<dbReference type="InterPro" id="IPR036869">
    <property type="entry name" value="J_dom_sf"/>
</dbReference>
<dbReference type="Gene3D" id="3.30.160.60">
    <property type="entry name" value="Classic Zinc Finger"/>
    <property type="match status" value="1"/>
</dbReference>
<dbReference type="InterPro" id="IPR036236">
    <property type="entry name" value="Znf_C2H2_sf"/>
</dbReference>
<keyword evidence="2 4" id="KW-0863">Zinc-finger</keyword>
<dbReference type="OrthoDB" id="5894at2759"/>
<dbReference type="EMBL" id="CP014501">
    <property type="protein sequence ID" value="ANB12541.1"/>
    <property type="molecule type" value="Genomic_DNA"/>
</dbReference>
<dbReference type="InterPro" id="IPR051964">
    <property type="entry name" value="Chaperone_stress_response"/>
</dbReference>
<evidence type="ECO:0000256" key="1">
    <source>
        <dbReference type="ARBA" id="ARBA00022723"/>
    </source>
</evidence>
<dbReference type="PROSITE" id="PS00028">
    <property type="entry name" value="ZINC_FINGER_C2H2_1"/>
    <property type="match status" value="2"/>
</dbReference>